<evidence type="ECO:0000313" key="3">
    <source>
        <dbReference type="Proteomes" id="UP000585474"/>
    </source>
</evidence>
<dbReference type="Proteomes" id="UP000585474">
    <property type="component" value="Unassembled WGS sequence"/>
</dbReference>
<sequence>MTSICSAQAPIRLYEPRFDFAALHPNLRSAILPLGNAFLSCFRARNGNAGIVSERETWESTLKAVSATKGSRCAERDSRMREKSERVPCLPPGPIEVWLVVVGVGMLLFCRGCPRVGLGYSKMWNYAVGLDKFFENLNDLKTNGLAKDQKPEEYKKPSHGENLGHLDVPSNVSPSTYPMSNLLKQAKNVVESGIADQMHVTELILHDAKGARPRSHNPWVLAIELRSKLLIYKLGGGCKIGCNSRTRLANTETVNEFKLDQWMTTTCTGKECLAERSPRLASGEAHSSAAPRRAPRRVPFCAFDNTALTLKKLPDNRRMLGYLSSETNQIAVLSIFCAEHLLRCISG</sequence>
<dbReference type="AlphaFoldDB" id="A0A7J0HF42"/>
<proteinExistence type="predicted"/>
<protein>
    <submittedName>
        <fullName evidence="2">Uncharacterized protein</fullName>
    </submittedName>
</protein>
<feature type="compositionally biased region" description="Basic and acidic residues" evidence="1">
    <location>
        <begin position="149"/>
        <end position="164"/>
    </location>
</feature>
<comment type="caution">
    <text evidence="2">The sequence shown here is derived from an EMBL/GenBank/DDBJ whole genome shotgun (WGS) entry which is preliminary data.</text>
</comment>
<reference evidence="2 3" key="1">
    <citation type="submission" date="2019-07" db="EMBL/GenBank/DDBJ databases">
        <title>De Novo Assembly of kiwifruit Actinidia rufa.</title>
        <authorList>
            <person name="Sugita-Konishi S."/>
            <person name="Sato K."/>
            <person name="Mori E."/>
            <person name="Abe Y."/>
            <person name="Kisaki G."/>
            <person name="Hamano K."/>
            <person name="Suezawa K."/>
            <person name="Otani M."/>
            <person name="Fukuda T."/>
            <person name="Manabe T."/>
            <person name="Gomi K."/>
            <person name="Tabuchi M."/>
            <person name="Akimitsu K."/>
            <person name="Kataoka I."/>
        </authorList>
    </citation>
    <scope>NUCLEOTIDE SEQUENCE [LARGE SCALE GENOMIC DNA]</scope>
    <source>
        <strain evidence="3">cv. Fuchu</strain>
    </source>
</reference>
<evidence type="ECO:0000256" key="1">
    <source>
        <dbReference type="SAM" id="MobiDB-lite"/>
    </source>
</evidence>
<dbReference type="EMBL" id="BJWL01000029">
    <property type="protein sequence ID" value="GFZ21737.1"/>
    <property type="molecule type" value="Genomic_DNA"/>
</dbReference>
<gene>
    <name evidence="2" type="ORF">Acr_29g0008990</name>
</gene>
<keyword evidence="3" id="KW-1185">Reference proteome</keyword>
<evidence type="ECO:0000313" key="2">
    <source>
        <dbReference type="EMBL" id="GFZ21737.1"/>
    </source>
</evidence>
<organism evidence="2 3">
    <name type="scientific">Actinidia rufa</name>
    <dbReference type="NCBI Taxonomy" id="165716"/>
    <lineage>
        <taxon>Eukaryota</taxon>
        <taxon>Viridiplantae</taxon>
        <taxon>Streptophyta</taxon>
        <taxon>Embryophyta</taxon>
        <taxon>Tracheophyta</taxon>
        <taxon>Spermatophyta</taxon>
        <taxon>Magnoliopsida</taxon>
        <taxon>eudicotyledons</taxon>
        <taxon>Gunneridae</taxon>
        <taxon>Pentapetalae</taxon>
        <taxon>asterids</taxon>
        <taxon>Ericales</taxon>
        <taxon>Actinidiaceae</taxon>
        <taxon>Actinidia</taxon>
    </lineage>
</organism>
<name>A0A7J0HF42_9ERIC</name>
<accession>A0A7J0HF42</accession>
<feature type="region of interest" description="Disordered" evidence="1">
    <location>
        <begin position="149"/>
        <end position="170"/>
    </location>
</feature>